<dbReference type="Proteomes" id="UP000247702">
    <property type="component" value="Unassembled WGS sequence"/>
</dbReference>
<comment type="caution">
    <text evidence="2">The sequence shown here is derived from an EMBL/GenBank/DDBJ whole genome shotgun (WGS) entry which is preliminary data.</text>
</comment>
<dbReference type="EMBL" id="BEXD01000224">
    <property type="protein sequence ID" value="GBB85467.1"/>
    <property type="molecule type" value="Genomic_DNA"/>
</dbReference>
<protein>
    <submittedName>
        <fullName evidence="2">Uncharacterized protein</fullName>
    </submittedName>
</protein>
<feature type="region of interest" description="Disordered" evidence="1">
    <location>
        <begin position="1"/>
        <end position="42"/>
    </location>
</feature>
<gene>
    <name evidence="2" type="ORF">RclHR1_00120021</name>
</gene>
<evidence type="ECO:0000256" key="1">
    <source>
        <dbReference type="SAM" id="MobiDB-lite"/>
    </source>
</evidence>
<dbReference type="AlphaFoldDB" id="A0A2Z6Q5W2"/>
<feature type="compositionally biased region" description="Polar residues" evidence="1">
    <location>
        <begin position="13"/>
        <end position="42"/>
    </location>
</feature>
<accession>A0A2Z6Q5W2</accession>
<sequence length="263" mass="31087">MNRQKIEGLLDTRMQTENSSFSDKAVQTDSLDKATQTETVNNRPRPNKCIYIILDKIFNKSVPNPTNLRPGYEMEYIKNYYAYIGYSTPFDFEKALEAEKIFDNLSIIRSHETPQQWADRVRSTLRILINEKYSSYYHVFCLFGSFVQGVTETCYNNCMGKEILISYYRSVYNNKMTICFDCWKLIKVEDIKPKKTYFNGWRRYGYEIKSEDLMKYHWDNECSKANIENRHSDLIFTSNKSKNIIPTSYIIGSQLKALRARDH</sequence>
<evidence type="ECO:0000313" key="3">
    <source>
        <dbReference type="Proteomes" id="UP000247702"/>
    </source>
</evidence>
<evidence type="ECO:0000313" key="2">
    <source>
        <dbReference type="EMBL" id="GBB85467.1"/>
    </source>
</evidence>
<keyword evidence="3" id="KW-1185">Reference proteome</keyword>
<proteinExistence type="predicted"/>
<reference evidence="2 3" key="1">
    <citation type="submission" date="2017-11" db="EMBL/GenBank/DDBJ databases">
        <title>The genome of Rhizophagus clarus HR1 reveals common genetic basis of auxotrophy among arbuscular mycorrhizal fungi.</title>
        <authorList>
            <person name="Kobayashi Y."/>
        </authorList>
    </citation>
    <scope>NUCLEOTIDE SEQUENCE [LARGE SCALE GENOMIC DNA]</scope>
    <source>
        <strain evidence="2 3">HR1</strain>
    </source>
</reference>
<organism evidence="2 3">
    <name type="scientific">Rhizophagus clarus</name>
    <dbReference type="NCBI Taxonomy" id="94130"/>
    <lineage>
        <taxon>Eukaryota</taxon>
        <taxon>Fungi</taxon>
        <taxon>Fungi incertae sedis</taxon>
        <taxon>Mucoromycota</taxon>
        <taxon>Glomeromycotina</taxon>
        <taxon>Glomeromycetes</taxon>
        <taxon>Glomerales</taxon>
        <taxon>Glomeraceae</taxon>
        <taxon>Rhizophagus</taxon>
    </lineage>
</organism>
<feature type="compositionally biased region" description="Basic and acidic residues" evidence="1">
    <location>
        <begin position="1"/>
        <end position="10"/>
    </location>
</feature>
<name>A0A2Z6Q5W2_9GLOM</name>